<name>A0A9Q3BG58_9BASI</name>
<proteinExistence type="predicted"/>
<accession>A0A9Q3BG58</accession>
<gene>
    <name evidence="1" type="ORF">O181_004218</name>
</gene>
<dbReference type="Proteomes" id="UP000765509">
    <property type="component" value="Unassembled WGS sequence"/>
</dbReference>
<sequence>MPVHQENKLWMRRMRTCLPIAVKQIMNQGGKISWHMRMALSQIVSSLTQSMLEQSKIRQQMNQACKGHNLAKGASQKEQKRWLKVELPENVHGMRSAVHSHCLFLLKLGDKDFSSLPPPPSTEEHEIVI</sequence>
<keyword evidence="2" id="KW-1185">Reference proteome</keyword>
<organism evidence="1 2">
    <name type="scientific">Austropuccinia psidii MF-1</name>
    <dbReference type="NCBI Taxonomy" id="1389203"/>
    <lineage>
        <taxon>Eukaryota</taxon>
        <taxon>Fungi</taxon>
        <taxon>Dikarya</taxon>
        <taxon>Basidiomycota</taxon>
        <taxon>Pucciniomycotina</taxon>
        <taxon>Pucciniomycetes</taxon>
        <taxon>Pucciniales</taxon>
        <taxon>Sphaerophragmiaceae</taxon>
        <taxon>Austropuccinia</taxon>
    </lineage>
</organism>
<evidence type="ECO:0000313" key="2">
    <source>
        <dbReference type="Proteomes" id="UP000765509"/>
    </source>
</evidence>
<protein>
    <submittedName>
        <fullName evidence="1">Uncharacterized protein</fullName>
    </submittedName>
</protein>
<reference evidence="1" key="1">
    <citation type="submission" date="2021-03" db="EMBL/GenBank/DDBJ databases">
        <title>Draft genome sequence of rust myrtle Austropuccinia psidii MF-1, a brazilian biotype.</title>
        <authorList>
            <person name="Quecine M.C."/>
            <person name="Pachon D.M.R."/>
            <person name="Bonatelli M.L."/>
            <person name="Correr F.H."/>
            <person name="Franceschini L.M."/>
            <person name="Leite T.F."/>
            <person name="Margarido G.R.A."/>
            <person name="Almeida C.A."/>
            <person name="Ferrarezi J.A."/>
            <person name="Labate C.A."/>
        </authorList>
    </citation>
    <scope>NUCLEOTIDE SEQUENCE</scope>
    <source>
        <strain evidence="1">MF-1</strain>
    </source>
</reference>
<dbReference type="AlphaFoldDB" id="A0A9Q3BG58"/>
<evidence type="ECO:0000313" key="1">
    <source>
        <dbReference type="EMBL" id="MBW0464503.1"/>
    </source>
</evidence>
<dbReference type="EMBL" id="AVOT02000794">
    <property type="protein sequence ID" value="MBW0464503.1"/>
    <property type="molecule type" value="Genomic_DNA"/>
</dbReference>
<comment type="caution">
    <text evidence="1">The sequence shown here is derived from an EMBL/GenBank/DDBJ whole genome shotgun (WGS) entry which is preliminary data.</text>
</comment>